<gene>
    <name evidence="1" type="ORF">E3E15_07380</name>
</gene>
<reference evidence="1 2" key="1">
    <citation type="submission" date="2019-03" db="EMBL/GenBank/DDBJ databases">
        <title>Complete Genome Sequence of Allofrancisella frigidaquae Strain SYSU 10HL1970 Isolated from Water-Cooling Systems in China.</title>
        <authorList>
            <person name="Ohrman C."/>
            <person name="Uneklint I."/>
            <person name="Sjodin A."/>
        </authorList>
    </citation>
    <scope>NUCLEOTIDE SEQUENCE [LARGE SCALE GENOMIC DNA]</scope>
    <source>
        <strain evidence="1 2">SYSU 10HL1970</strain>
    </source>
</reference>
<accession>A0A6M3HVF7</accession>
<evidence type="ECO:0000313" key="1">
    <source>
        <dbReference type="EMBL" id="QIV95175.1"/>
    </source>
</evidence>
<keyword evidence="2" id="KW-1185">Reference proteome</keyword>
<sequence length="214" mass="23073">MSDFIAIDGQKMVLTPNSHPSANLTSPSPTHDAVFLELKFSAEAGPADLKTKIPYYDVGTTSPGSAAVNFKLEHGDFDAVNQTIVLHLRTTKTIVSELNKAITKLLSSGAKAQLSVEIASANDKQTVDQANKGTIVKYFDPQGAKFTLCEEKTRQFQHLLAHECGDLYSRSATNNETELTGTIIISGKWEKGTPISTWTSDSSQKIVVGVDSGK</sequence>
<protein>
    <submittedName>
        <fullName evidence="1">Uncharacterized protein</fullName>
    </submittedName>
</protein>
<proteinExistence type="predicted"/>
<dbReference type="KEGG" id="afri:E3E15_07380"/>
<dbReference type="Proteomes" id="UP000503320">
    <property type="component" value="Chromosome"/>
</dbReference>
<organism evidence="1 2">
    <name type="scientific">Allofrancisella frigidaquae</name>
    <dbReference type="NCBI Taxonomy" id="1085644"/>
    <lineage>
        <taxon>Bacteria</taxon>
        <taxon>Pseudomonadati</taxon>
        <taxon>Pseudomonadota</taxon>
        <taxon>Gammaproteobacteria</taxon>
        <taxon>Thiotrichales</taxon>
        <taxon>Francisellaceae</taxon>
        <taxon>Allofrancisella</taxon>
    </lineage>
</organism>
<name>A0A6M3HVF7_9GAMM</name>
<evidence type="ECO:0000313" key="2">
    <source>
        <dbReference type="Proteomes" id="UP000503320"/>
    </source>
</evidence>
<dbReference type="AlphaFoldDB" id="A0A6M3HVF7"/>
<dbReference type="RefSeq" id="WP_035720422.1">
    <property type="nucleotide sequence ID" value="NZ_CP038017.1"/>
</dbReference>
<dbReference type="EMBL" id="CP038017">
    <property type="protein sequence ID" value="QIV95175.1"/>
    <property type="molecule type" value="Genomic_DNA"/>
</dbReference>